<dbReference type="RefSeq" id="WP_015243897.1">
    <property type="nucleotide sequence ID" value="NC_019892.1"/>
</dbReference>
<evidence type="ECO:0000313" key="4">
    <source>
        <dbReference type="EMBL" id="AGA24712.1"/>
    </source>
</evidence>
<feature type="signal peptide" evidence="3">
    <location>
        <begin position="1"/>
        <end position="29"/>
    </location>
</feature>
<keyword evidence="5" id="KW-1185">Reference proteome</keyword>
<organism evidence="4 5">
    <name type="scientific">Singulisphaera acidiphila (strain ATCC BAA-1392 / DSM 18658 / VKM B-2454 / MOB10)</name>
    <dbReference type="NCBI Taxonomy" id="886293"/>
    <lineage>
        <taxon>Bacteria</taxon>
        <taxon>Pseudomonadati</taxon>
        <taxon>Planctomycetota</taxon>
        <taxon>Planctomycetia</taxon>
        <taxon>Isosphaerales</taxon>
        <taxon>Isosphaeraceae</taxon>
        <taxon>Singulisphaera</taxon>
    </lineage>
</organism>
<evidence type="ECO:0000256" key="3">
    <source>
        <dbReference type="SAM" id="SignalP"/>
    </source>
</evidence>
<accession>L0D625</accession>
<reference evidence="4 5" key="1">
    <citation type="submission" date="2012-02" db="EMBL/GenBank/DDBJ databases">
        <title>Complete sequence of chromosome of Singulisphaera acidiphila DSM 18658.</title>
        <authorList>
            <consortium name="US DOE Joint Genome Institute (JGI-PGF)"/>
            <person name="Lucas S."/>
            <person name="Copeland A."/>
            <person name="Lapidus A."/>
            <person name="Glavina del Rio T."/>
            <person name="Dalin E."/>
            <person name="Tice H."/>
            <person name="Bruce D."/>
            <person name="Goodwin L."/>
            <person name="Pitluck S."/>
            <person name="Peters L."/>
            <person name="Ovchinnikova G."/>
            <person name="Chertkov O."/>
            <person name="Kyrpides N."/>
            <person name="Mavromatis K."/>
            <person name="Ivanova N."/>
            <person name="Brettin T."/>
            <person name="Detter J.C."/>
            <person name="Han C."/>
            <person name="Larimer F."/>
            <person name="Land M."/>
            <person name="Hauser L."/>
            <person name="Markowitz V."/>
            <person name="Cheng J.-F."/>
            <person name="Hugenholtz P."/>
            <person name="Woyke T."/>
            <person name="Wu D."/>
            <person name="Tindall B."/>
            <person name="Pomrenke H."/>
            <person name="Brambilla E."/>
            <person name="Klenk H.-P."/>
            <person name="Eisen J.A."/>
        </authorList>
    </citation>
    <scope>NUCLEOTIDE SEQUENCE [LARGE SCALE GENOMIC DNA]</scope>
    <source>
        <strain evidence="5">ATCC BAA-1392 / DSM 18658 / VKM B-2454 / MOB10</strain>
    </source>
</reference>
<evidence type="ECO:0000256" key="1">
    <source>
        <dbReference type="SAM" id="Coils"/>
    </source>
</evidence>
<keyword evidence="3" id="KW-0732">Signal</keyword>
<evidence type="ECO:0000256" key="2">
    <source>
        <dbReference type="SAM" id="MobiDB-lite"/>
    </source>
</evidence>
<feature type="coiled-coil region" evidence="1">
    <location>
        <begin position="135"/>
        <end position="204"/>
    </location>
</feature>
<dbReference type="OrthoDB" id="301842at2"/>
<gene>
    <name evidence="4" type="ordered locus">Sinac_0261</name>
</gene>
<dbReference type="Proteomes" id="UP000010798">
    <property type="component" value="Chromosome"/>
</dbReference>
<dbReference type="AlphaFoldDB" id="L0D625"/>
<feature type="chain" id="PRO_5003940636" evidence="3">
    <location>
        <begin position="30"/>
        <end position="209"/>
    </location>
</feature>
<evidence type="ECO:0000313" key="5">
    <source>
        <dbReference type="Proteomes" id="UP000010798"/>
    </source>
</evidence>
<dbReference type="HOGENOM" id="CLU_1314695_0_0_0"/>
<dbReference type="KEGG" id="saci:Sinac_0261"/>
<protein>
    <submittedName>
        <fullName evidence="4">Uncharacterized protein</fullName>
    </submittedName>
</protein>
<dbReference type="EMBL" id="CP003364">
    <property type="protein sequence ID" value="AGA24712.1"/>
    <property type="molecule type" value="Genomic_DNA"/>
</dbReference>
<keyword evidence="1" id="KW-0175">Coiled coil</keyword>
<feature type="compositionally biased region" description="Low complexity" evidence="2">
    <location>
        <begin position="24"/>
        <end position="37"/>
    </location>
</feature>
<feature type="region of interest" description="Disordered" evidence="2">
    <location>
        <begin position="24"/>
        <end position="64"/>
    </location>
</feature>
<name>L0D625_SINAD</name>
<sequence>MKRWFSRYIPTPVIALGLTLALAPSPAQSAPPQGAEPPAEKKQPPATVPAPEPQDDPWEERKARAREDVEYLEALHKAKLAECREAELRSAYVLALKTDIDRQKQKGYIATSMVRQSEVGIAENQAQLEMRRVELKDVEIRLARSRRRLKAIERSGAANEPETFQAEDRLRELEIKYERLRRESELAERTIATLRIEMDLMKNRPLSRP</sequence>
<proteinExistence type="predicted"/>